<dbReference type="KEGG" id="mflg:ABS361_03470"/>
<evidence type="ECO:0000313" key="1">
    <source>
        <dbReference type="EMBL" id="XBY45356.1"/>
    </source>
</evidence>
<evidence type="ECO:0008006" key="2">
    <source>
        <dbReference type="Google" id="ProtNLM"/>
    </source>
</evidence>
<gene>
    <name evidence="1" type="ORF">ABS361_03470</name>
</gene>
<protein>
    <recommendedName>
        <fullName evidence="2">PilZ domain-containing protein</fullName>
    </recommendedName>
</protein>
<accession>A0AAU7XE54</accession>
<dbReference type="AlphaFoldDB" id="A0AAU7XE54"/>
<dbReference type="EMBL" id="CP158568">
    <property type="protein sequence ID" value="XBY45356.1"/>
    <property type="molecule type" value="Genomic_DNA"/>
</dbReference>
<proteinExistence type="predicted"/>
<dbReference type="RefSeq" id="WP_407050449.1">
    <property type="nucleotide sequence ID" value="NZ_CP158568.1"/>
</dbReference>
<reference evidence="1" key="1">
    <citation type="submission" date="2024-06" db="EMBL/GenBank/DDBJ databases">
        <title>Methylostella associata gen. nov., sp. nov., a novel Ancalomicrobiaceae-affiliated facultatively methylotrophic bacteria that feed on methanotrophs of the genus Methylococcus.</title>
        <authorList>
            <person name="Saltykova V."/>
            <person name="Danilova O.V."/>
            <person name="Oshkin I.Y."/>
            <person name="Belova S.E."/>
            <person name="Pimenov N.V."/>
            <person name="Dedysh S.N."/>
        </authorList>
    </citation>
    <scope>NUCLEOTIDE SEQUENCE</scope>
    <source>
        <strain evidence="1">S20</strain>
    </source>
</reference>
<organism evidence="1">
    <name type="scientific">Methyloraptor flagellatus</name>
    <dbReference type="NCBI Taxonomy" id="3162530"/>
    <lineage>
        <taxon>Bacteria</taxon>
        <taxon>Pseudomonadati</taxon>
        <taxon>Pseudomonadota</taxon>
        <taxon>Alphaproteobacteria</taxon>
        <taxon>Hyphomicrobiales</taxon>
        <taxon>Ancalomicrobiaceae</taxon>
        <taxon>Methyloraptor</taxon>
    </lineage>
</organism>
<name>A0AAU7XE54_9HYPH</name>
<sequence length="114" mass="12316">MPQTGTATIDVLDAILTALDAGGTVVHEDNRTETRERQLRAATAIWPNPTGGTTHIGAIVRNVSQHGLGLLLVDAVEMPETFDVLFEDTGERLPCERRWQRGKQVGASARQLAG</sequence>